<dbReference type="AlphaFoldDB" id="A0A1Y3ID93"/>
<protein>
    <submittedName>
        <fullName evidence="5">TetR family dihydroxyacetone kinase regulator</fullName>
    </submittedName>
    <submittedName>
        <fullName evidence="4">TetR/AcrR family transcriptional regulator</fullName>
    </submittedName>
</protein>
<dbReference type="InterPro" id="IPR009057">
    <property type="entry name" value="Homeodomain-like_sf"/>
</dbReference>
<keyword evidence="5" id="KW-0418">Kinase</keyword>
<dbReference type="PROSITE" id="PS50977">
    <property type="entry name" value="HTH_TETR_2"/>
    <property type="match status" value="1"/>
</dbReference>
<feature type="domain" description="HTH tetR-type" evidence="3">
    <location>
        <begin position="9"/>
        <end position="69"/>
    </location>
</feature>
<gene>
    <name evidence="5" type="ORF">DTPHA_600285</name>
    <name evidence="4" type="ORF">GBM73_17120</name>
</gene>
<evidence type="ECO:0000313" key="5">
    <source>
        <dbReference type="EMBL" id="SAY69858.1"/>
    </source>
</evidence>
<name>A0A1Y3ID93_ENTFC</name>
<feature type="DNA-binding region" description="H-T-H motif" evidence="2">
    <location>
        <begin position="32"/>
        <end position="51"/>
    </location>
</feature>
<proteinExistence type="predicted"/>
<evidence type="ECO:0000256" key="2">
    <source>
        <dbReference type="PROSITE-ProRule" id="PRU00335"/>
    </source>
</evidence>
<dbReference type="Pfam" id="PF14278">
    <property type="entry name" value="TetR_C_8"/>
    <property type="match status" value="1"/>
</dbReference>
<dbReference type="GO" id="GO:0016301">
    <property type="term" value="F:kinase activity"/>
    <property type="evidence" value="ECO:0007669"/>
    <property type="project" value="UniProtKB-KW"/>
</dbReference>
<evidence type="ECO:0000259" key="3">
    <source>
        <dbReference type="PROSITE" id="PS50977"/>
    </source>
</evidence>
<dbReference type="InterPro" id="IPR001647">
    <property type="entry name" value="HTH_TetR"/>
</dbReference>
<dbReference type="SUPFAM" id="SSF46689">
    <property type="entry name" value="Homeodomain-like"/>
    <property type="match status" value="1"/>
</dbReference>
<dbReference type="GO" id="GO:0003677">
    <property type="term" value="F:DNA binding"/>
    <property type="evidence" value="ECO:0007669"/>
    <property type="project" value="UniProtKB-UniRule"/>
</dbReference>
<accession>A0A1Y3ID93</accession>
<dbReference type="PANTHER" id="PTHR43479">
    <property type="entry name" value="ACREF/ENVCD OPERON REPRESSOR-RELATED"/>
    <property type="match status" value="1"/>
</dbReference>
<dbReference type="Proteomes" id="UP000183509">
    <property type="component" value="Unassembled WGS sequence"/>
</dbReference>
<dbReference type="EMBL" id="FKLM01000003">
    <property type="protein sequence ID" value="SAY69858.1"/>
    <property type="molecule type" value="Genomic_DNA"/>
</dbReference>
<evidence type="ECO:0000313" key="6">
    <source>
        <dbReference type="Proteomes" id="UP000183509"/>
    </source>
</evidence>
<sequence>MKKTDRRVKKTEKALAETLSTLLVNKKIQAITIRELTETADVHRSTFYTHYKDIYDLYDQLESNFFRDLNEILSYDPAHSYEELYTRLIDYVYANTFLYRLFILNHGDISFQKKVKQVIEENYLNIWLYEDKKTIITEEMRFFTTYHVQGCLSVLNRWVESNYKYSKKELLELLQKLNDHIEKIMP</sequence>
<reference evidence="5 6" key="1">
    <citation type="submission" date="2016-04" db="EMBL/GenBank/DDBJ databases">
        <authorList>
            <person name="Millard A."/>
        </authorList>
    </citation>
    <scope>NUCLEOTIDE SEQUENCE [LARGE SCALE GENOMIC DNA]</scope>
    <source>
        <strain evidence="5">Isolate 22</strain>
    </source>
</reference>
<dbReference type="InterPro" id="IPR039532">
    <property type="entry name" value="TetR_C_Firmicutes"/>
</dbReference>
<reference evidence="4 7" key="2">
    <citation type="submission" date="2019-10" db="EMBL/GenBank/DDBJ databases">
        <title>Evolutionary dynamics of vancomycin-resistant Enterococcus faecium during gastrointestinal tract colonization and bloodstream infection in immunocompromised pediatric patients.</title>
        <authorList>
            <person name="Chilambi G.S."/>
            <person name="Nordstrom H.R."/>
            <person name="Evans D.R."/>
            <person name="Ferrolino J."/>
            <person name="Hayden R.T."/>
            <person name="Maron G.M."/>
            <person name="Vo A.N."/>
            <person name="Gilmore M.S."/>
            <person name="Wolf J."/>
            <person name="Rosch J.W."/>
            <person name="Van Tyne D."/>
        </authorList>
    </citation>
    <scope>NUCLEOTIDE SEQUENCE [LARGE SCALE GENOMIC DNA]</scope>
    <source>
        <strain evidence="4 7">VRECG27</strain>
    </source>
</reference>
<keyword evidence="5" id="KW-0808">Transferase</keyword>
<evidence type="ECO:0000256" key="1">
    <source>
        <dbReference type="ARBA" id="ARBA00023125"/>
    </source>
</evidence>
<organism evidence="4 7">
    <name type="scientific">Enterococcus faecium</name>
    <name type="common">Streptococcus faecium</name>
    <dbReference type="NCBI Taxonomy" id="1352"/>
    <lineage>
        <taxon>Bacteria</taxon>
        <taxon>Bacillati</taxon>
        <taxon>Bacillota</taxon>
        <taxon>Bacilli</taxon>
        <taxon>Lactobacillales</taxon>
        <taxon>Enterococcaceae</taxon>
        <taxon>Enterococcus</taxon>
    </lineage>
</organism>
<dbReference type="InterPro" id="IPR050624">
    <property type="entry name" value="HTH-type_Tx_Regulator"/>
</dbReference>
<dbReference type="RefSeq" id="WP_002302649.1">
    <property type="nucleotide sequence ID" value="NZ_AP026655.1"/>
</dbReference>
<keyword evidence="1 2" id="KW-0238">DNA-binding</keyword>
<evidence type="ECO:0000313" key="7">
    <source>
        <dbReference type="Proteomes" id="UP000469871"/>
    </source>
</evidence>
<dbReference type="EMBL" id="WEFP01000010">
    <property type="protein sequence ID" value="KAB7572252.1"/>
    <property type="molecule type" value="Genomic_DNA"/>
</dbReference>
<evidence type="ECO:0000313" key="4">
    <source>
        <dbReference type="EMBL" id="KAB7572252.1"/>
    </source>
</evidence>
<dbReference type="PANTHER" id="PTHR43479:SF7">
    <property type="entry name" value="TETR-FAMILY TRANSCRIPTIONAL REGULATOR"/>
    <property type="match status" value="1"/>
</dbReference>
<comment type="caution">
    <text evidence="4">The sequence shown here is derived from an EMBL/GenBank/DDBJ whole genome shotgun (WGS) entry which is preliminary data.</text>
</comment>
<dbReference type="Gene3D" id="1.10.357.10">
    <property type="entry name" value="Tetracycline Repressor, domain 2"/>
    <property type="match status" value="1"/>
</dbReference>
<dbReference type="Proteomes" id="UP000469871">
    <property type="component" value="Unassembled WGS sequence"/>
</dbReference>